<feature type="region of interest" description="Disordered" evidence="1">
    <location>
        <begin position="330"/>
        <end position="367"/>
    </location>
</feature>
<sequence>MLPRKPFASVARLPDFPNFLARAVLTAALLPTPGLATAEEPRPAAPPQGVQAMVAAYPDFLLRVEKGMLLWRDGTKMPLARLGLDREGRPLKARLKPPADPVLAATEGISAVDYEPVYLKMYGDCRSGDMRARLGPVQWSRGAPDGGQEIRAARANGVTAALQRVSDALDQLSGEAAKFPRSLVGTFNCRNVAGSNRLSLHGLGIAIDVNPTDDGYWQTAPTDAKGRPIRRSRVPMPVVEAFEREGFVWGGRWNQFDTFHFEYRPEYRIATGGPLPERLTRPEFSGFFGGRARGAAVERMSYAPRGPGALVCHRWVRQPGPNFGRCLSGTISPSGKVSAKPTVTRPAVTKGAAPRPAARQPSPPRRR</sequence>
<evidence type="ECO:0000313" key="4">
    <source>
        <dbReference type="Proteomes" id="UP000278222"/>
    </source>
</evidence>
<dbReference type="EMBL" id="RJKX01000017">
    <property type="protein sequence ID" value="ROP83221.1"/>
    <property type="molecule type" value="Genomic_DNA"/>
</dbReference>
<dbReference type="Proteomes" id="UP000278222">
    <property type="component" value="Unassembled WGS sequence"/>
</dbReference>
<reference evidence="3 4" key="1">
    <citation type="submission" date="2018-11" db="EMBL/GenBank/DDBJ databases">
        <title>Genomic Encyclopedia of Type Strains, Phase IV (KMG-IV): sequencing the most valuable type-strain genomes for metagenomic binning, comparative biology and taxonomic classification.</title>
        <authorList>
            <person name="Goeker M."/>
        </authorList>
    </citation>
    <scope>NUCLEOTIDE SEQUENCE [LARGE SCALE GENOMIC DNA]</scope>
    <source>
        <strain evidence="3 4">DSM 5900</strain>
    </source>
</reference>
<accession>A0A3N1KRJ9</accession>
<evidence type="ECO:0000259" key="2">
    <source>
        <dbReference type="Pfam" id="PF13539"/>
    </source>
</evidence>
<keyword evidence="3" id="KW-0378">Hydrolase</keyword>
<dbReference type="InterPro" id="IPR039561">
    <property type="entry name" value="Peptidase_M15C"/>
</dbReference>
<dbReference type="InterPro" id="IPR009045">
    <property type="entry name" value="Zn_M74/Hedgehog-like"/>
</dbReference>
<name>A0A3N1KRJ9_9PROT</name>
<dbReference type="Pfam" id="PF13539">
    <property type="entry name" value="Peptidase_M15_4"/>
    <property type="match status" value="1"/>
</dbReference>
<protein>
    <submittedName>
        <fullName evidence="3">D-alanyl-D-alanine carboxypeptidase-like protein</fullName>
    </submittedName>
</protein>
<evidence type="ECO:0000256" key="1">
    <source>
        <dbReference type="SAM" id="MobiDB-lite"/>
    </source>
</evidence>
<keyword evidence="3" id="KW-0645">Protease</keyword>
<dbReference type="AlphaFoldDB" id="A0A3N1KRJ9"/>
<dbReference type="SUPFAM" id="SSF55166">
    <property type="entry name" value="Hedgehog/DD-peptidase"/>
    <property type="match status" value="1"/>
</dbReference>
<dbReference type="GO" id="GO:0004180">
    <property type="term" value="F:carboxypeptidase activity"/>
    <property type="evidence" value="ECO:0007669"/>
    <property type="project" value="UniProtKB-KW"/>
</dbReference>
<gene>
    <name evidence="3" type="ORF">EDC65_4754</name>
</gene>
<keyword evidence="3" id="KW-0121">Carboxypeptidase</keyword>
<organism evidence="3 4">
    <name type="scientific">Stella humosa</name>
    <dbReference type="NCBI Taxonomy" id="94"/>
    <lineage>
        <taxon>Bacteria</taxon>
        <taxon>Pseudomonadati</taxon>
        <taxon>Pseudomonadota</taxon>
        <taxon>Alphaproteobacteria</taxon>
        <taxon>Rhodospirillales</taxon>
        <taxon>Stellaceae</taxon>
        <taxon>Stella</taxon>
    </lineage>
</organism>
<dbReference type="Gene3D" id="3.30.1380.10">
    <property type="match status" value="1"/>
</dbReference>
<keyword evidence="4" id="KW-1185">Reference proteome</keyword>
<comment type="caution">
    <text evidence="3">The sequence shown here is derived from an EMBL/GenBank/DDBJ whole genome shotgun (WGS) entry which is preliminary data.</text>
</comment>
<evidence type="ECO:0000313" key="3">
    <source>
        <dbReference type="EMBL" id="ROP83221.1"/>
    </source>
</evidence>
<feature type="domain" description="Peptidase M15C" evidence="2">
    <location>
        <begin position="194"/>
        <end position="263"/>
    </location>
</feature>
<proteinExistence type="predicted"/>